<evidence type="ECO:0000313" key="8">
    <source>
        <dbReference type="Proteomes" id="UP000662770"/>
    </source>
</evidence>
<keyword evidence="3" id="KW-0378">Hydrolase</keyword>
<evidence type="ECO:0000313" key="7">
    <source>
        <dbReference type="EMBL" id="QSX34049.1"/>
    </source>
</evidence>
<feature type="chain" id="PRO_5045659193" evidence="5">
    <location>
        <begin position="26"/>
        <end position="323"/>
    </location>
</feature>
<dbReference type="Proteomes" id="UP000662770">
    <property type="component" value="Chromosome"/>
</dbReference>
<comment type="similarity">
    <text evidence="1">Belongs to the metallo-beta-lactamase superfamily.</text>
</comment>
<gene>
    <name evidence="7" type="ORF">JYB87_02005</name>
</gene>
<proteinExistence type="inferred from homology"/>
<feature type="signal peptide" evidence="5">
    <location>
        <begin position="1"/>
        <end position="25"/>
    </location>
</feature>
<dbReference type="Pfam" id="PF00753">
    <property type="entry name" value="Lactamase_B"/>
    <property type="match status" value="1"/>
</dbReference>
<dbReference type="EMBL" id="CP071503">
    <property type="protein sequence ID" value="QSX34049.1"/>
    <property type="molecule type" value="Genomic_DNA"/>
</dbReference>
<dbReference type="InterPro" id="IPR036866">
    <property type="entry name" value="RibonucZ/Hydroxyglut_hydro"/>
</dbReference>
<evidence type="ECO:0000256" key="5">
    <source>
        <dbReference type="SAM" id="SignalP"/>
    </source>
</evidence>
<evidence type="ECO:0000256" key="3">
    <source>
        <dbReference type="ARBA" id="ARBA00022801"/>
    </source>
</evidence>
<evidence type="ECO:0000256" key="4">
    <source>
        <dbReference type="ARBA" id="ARBA00022833"/>
    </source>
</evidence>
<evidence type="ECO:0000256" key="1">
    <source>
        <dbReference type="ARBA" id="ARBA00007749"/>
    </source>
</evidence>
<protein>
    <submittedName>
        <fullName evidence="7">MBL fold metallo-hydrolase</fullName>
    </submittedName>
</protein>
<dbReference type="CDD" id="cd07720">
    <property type="entry name" value="OPHC2-like_MBL-fold"/>
    <property type="match status" value="1"/>
</dbReference>
<dbReference type="SUPFAM" id="SSF56281">
    <property type="entry name" value="Metallo-hydrolase/oxidoreductase"/>
    <property type="match status" value="1"/>
</dbReference>
<evidence type="ECO:0000259" key="6">
    <source>
        <dbReference type="SMART" id="SM00849"/>
    </source>
</evidence>
<dbReference type="InterPro" id="IPR001279">
    <property type="entry name" value="Metallo-B-lactamas"/>
</dbReference>
<accession>A0ABX7QRF9</accession>
<dbReference type="PANTHER" id="PTHR42978:SF6">
    <property type="entry name" value="QUORUM-QUENCHING LACTONASE YTNP-RELATED"/>
    <property type="match status" value="1"/>
</dbReference>
<feature type="domain" description="Metallo-beta-lactamase" evidence="6">
    <location>
        <begin position="86"/>
        <end position="291"/>
    </location>
</feature>
<dbReference type="RefSeq" id="WP_207355255.1">
    <property type="nucleotide sequence ID" value="NZ_CP071503.1"/>
</dbReference>
<reference evidence="7 8" key="1">
    <citation type="submission" date="2021-03" db="EMBL/GenBank/DDBJ databases">
        <title>Novel species identification of genus Shewanella.</title>
        <authorList>
            <person name="Liu G."/>
            <person name="Zhang Q."/>
        </authorList>
    </citation>
    <scope>NUCLEOTIDE SEQUENCE [LARGE SCALE GENOMIC DNA]</scope>
    <source>
        <strain evidence="7 8">FJAT-51800</strain>
    </source>
</reference>
<sequence>MLSLNRTLCALLLSTALLQAPLSYAETQLINQQAGGYQLQVGDVVVTALNDGTVPQDAKKLLRNISQADIDNQLAHNFQHNPVEGSINAYLIQLPQHTVLVDTGAGHMFGPDKGGKVLADLATFGIKAEDITDILLTHSHADHTGGLIANGQRVFPNATVHLGKGDIDFFFDDAKMKSSQYGQGYFDGARNTLKPYIDANKVKTFSGSEQILPNITATEHPGHTPGSAFYRLESQGKSITFIGDIIHIASVQFAHPNVTIIYDQDQSQAKAVRNTAFDQFVKEGELVAGPHLSFPGIGHLRQRGDGYEWVPVDYVNRKPSAAK</sequence>
<keyword evidence="4" id="KW-0862">Zinc</keyword>
<organism evidence="7 8">
    <name type="scientific">Shewanella avicenniae</name>
    <dbReference type="NCBI Taxonomy" id="2814294"/>
    <lineage>
        <taxon>Bacteria</taxon>
        <taxon>Pseudomonadati</taxon>
        <taxon>Pseudomonadota</taxon>
        <taxon>Gammaproteobacteria</taxon>
        <taxon>Alteromonadales</taxon>
        <taxon>Shewanellaceae</taxon>
        <taxon>Shewanella</taxon>
    </lineage>
</organism>
<name>A0ABX7QRF9_9GAMM</name>
<dbReference type="SMART" id="SM00849">
    <property type="entry name" value="Lactamase_B"/>
    <property type="match status" value="1"/>
</dbReference>
<keyword evidence="8" id="KW-1185">Reference proteome</keyword>
<dbReference type="PANTHER" id="PTHR42978">
    <property type="entry name" value="QUORUM-QUENCHING LACTONASE YTNP-RELATED-RELATED"/>
    <property type="match status" value="1"/>
</dbReference>
<keyword evidence="2" id="KW-0479">Metal-binding</keyword>
<dbReference type="Gene3D" id="3.60.15.10">
    <property type="entry name" value="Ribonuclease Z/Hydroxyacylglutathione hydrolase-like"/>
    <property type="match status" value="1"/>
</dbReference>
<dbReference type="InterPro" id="IPR051013">
    <property type="entry name" value="MBL_superfamily_lactonases"/>
</dbReference>
<keyword evidence="5" id="KW-0732">Signal</keyword>
<evidence type="ECO:0000256" key="2">
    <source>
        <dbReference type="ARBA" id="ARBA00022723"/>
    </source>
</evidence>